<evidence type="ECO:0000313" key="3">
    <source>
        <dbReference type="EMBL" id="SQH73239.1"/>
    </source>
</evidence>
<keyword evidence="4" id="KW-1185">Reference proteome</keyword>
<sequence>MKTLGLRIVFFLLLALSTLEPVLAQQYTISGYVLDRDDKPIELANVRVQGRAIGAYTNLKGFYSFSMPASKDSITIEYSCLGYKSEERKLSSLASNQRINIRLASSAIDLGGVVVSAQGRKQTSTMQAVKTDLIKANVSPTAGVESLIGTYAGVSQNNELSSQYSVRGGSYDENMVYVNGIEIYRPLLIRSAEQEGLSFVNPDLTDQVQFSAGGFTADYGDKISSVLDIKYKRPEETEGSITGGMMGGSAYIGTRMNRLSMITGLRYKAGNTLLKSLNDTQAEYDPHYFDAQAYLHYAFSTKLKLSFLTNVSYTSYRFVPKTRETNFGTLENIKKFKIYFSGKEQDLFLTAFGAVSLEHTPSTDFRQTLTFSAFRTREQETYDISGSYFLNDLGAQDPSAIESGTGSGVLGIGNNHEHARNHLYATVANMVYRTDLNVSETQRWRAGLNLKLEQVNDHINEWEKRDSMGYTLPRKEEILAVWRNLYSDIRMRSMRASAFLQDHIRLQTSHGVLSLTPGVRASYWSFNKEFTVSPRLNTSFAPDFNRNLIFRLSGGLYYQAPFYKELRLEQKDQHDNRYVALNKETRSQAAAIILLGSDLDFLIADRKFKFTTELYYKRLYRINPYIRENVKIRYYGSNIGSGYATGIDFKLFGEFVPGIDSWLTCSLLSAEQNLGKGIGKIPLMNAPKYNLSLFFQDYFPGYKQISLSLRGVLSGGLPEINPAKGFSSAAFEGSAYKRIDIGMQYTLLDNSKQKFRTGLWSAFKKIQLGIDLFNLFDVSNVNSYYWISDVFNQQYAVPNYLTRRQWNLRFTASF</sequence>
<evidence type="ECO:0000313" key="4">
    <source>
        <dbReference type="Proteomes" id="UP000249300"/>
    </source>
</evidence>
<accession>A0A2X4PXY4</accession>
<keyword evidence="1" id="KW-0813">Transport</keyword>
<dbReference type="InterPro" id="IPR012910">
    <property type="entry name" value="Plug_dom"/>
</dbReference>
<dbReference type="Proteomes" id="UP000249300">
    <property type="component" value="Chromosome 1"/>
</dbReference>
<feature type="domain" description="TonB-dependent receptor plug" evidence="2">
    <location>
        <begin position="120"/>
        <end position="221"/>
    </location>
</feature>
<keyword evidence="1" id="KW-0812">Transmembrane</keyword>
<comment type="subcellular location">
    <subcellularLocation>
        <location evidence="1">Cell outer membrane</location>
        <topology evidence="1">Multi-pass membrane protein</topology>
    </subcellularLocation>
</comment>
<evidence type="ECO:0000256" key="1">
    <source>
        <dbReference type="PROSITE-ProRule" id="PRU01360"/>
    </source>
</evidence>
<dbReference type="Pfam" id="PF07715">
    <property type="entry name" value="Plug"/>
    <property type="match status" value="1"/>
</dbReference>
<dbReference type="Pfam" id="PF13715">
    <property type="entry name" value="CarbopepD_reg_2"/>
    <property type="match status" value="1"/>
</dbReference>
<dbReference type="Gene3D" id="2.170.130.10">
    <property type="entry name" value="TonB-dependent receptor, plug domain"/>
    <property type="match status" value="1"/>
</dbReference>
<organism evidence="3 4">
    <name type="scientific">Porphyromonas crevioricanis</name>
    <dbReference type="NCBI Taxonomy" id="393921"/>
    <lineage>
        <taxon>Bacteria</taxon>
        <taxon>Pseudomonadati</taxon>
        <taxon>Bacteroidota</taxon>
        <taxon>Bacteroidia</taxon>
        <taxon>Bacteroidales</taxon>
        <taxon>Porphyromonadaceae</taxon>
        <taxon>Porphyromonas</taxon>
    </lineage>
</organism>
<comment type="similarity">
    <text evidence="1">Belongs to the TonB-dependent receptor family.</text>
</comment>
<dbReference type="EMBL" id="LS483447">
    <property type="protein sequence ID" value="SQH73239.1"/>
    <property type="molecule type" value="Genomic_DNA"/>
</dbReference>
<proteinExistence type="inferred from homology"/>
<dbReference type="AlphaFoldDB" id="A0A2X4PXY4"/>
<keyword evidence="1" id="KW-0472">Membrane</keyword>
<dbReference type="RefSeq" id="WP_023939435.1">
    <property type="nucleotide sequence ID" value="NZ_LS483447.1"/>
</dbReference>
<dbReference type="PROSITE" id="PS52016">
    <property type="entry name" value="TONB_DEPENDENT_REC_3"/>
    <property type="match status" value="1"/>
</dbReference>
<dbReference type="InterPro" id="IPR039426">
    <property type="entry name" value="TonB-dep_rcpt-like"/>
</dbReference>
<protein>
    <submittedName>
        <fullName evidence="3">TonB-linked outer membrane protein, SusC/RagA family</fullName>
    </submittedName>
</protein>
<dbReference type="SUPFAM" id="SSF56935">
    <property type="entry name" value="Porins"/>
    <property type="match status" value="1"/>
</dbReference>
<dbReference type="InterPro" id="IPR008969">
    <property type="entry name" value="CarboxyPept-like_regulatory"/>
</dbReference>
<reference evidence="3 4" key="1">
    <citation type="submission" date="2018-06" db="EMBL/GenBank/DDBJ databases">
        <authorList>
            <consortium name="Pathogen Informatics"/>
            <person name="Doyle S."/>
        </authorList>
    </citation>
    <scope>NUCLEOTIDE SEQUENCE [LARGE SCALE GENOMIC DNA]</scope>
    <source>
        <strain evidence="3 4">NCTC12858</strain>
    </source>
</reference>
<dbReference type="SUPFAM" id="SSF49464">
    <property type="entry name" value="Carboxypeptidase regulatory domain-like"/>
    <property type="match status" value="1"/>
</dbReference>
<dbReference type="KEGG" id="pcre:NCTC12858_01084"/>
<keyword evidence="1" id="KW-0998">Cell outer membrane</keyword>
<gene>
    <name evidence="3" type="ORF">NCTC12858_01084</name>
</gene>
<dbReference type="InterPro" id="IPR037066">
    <property type="entry name" value="Plug_dom_sf"/>
</dbReference>
<dbReference type="Gene3D" id="2.60.40.1120">
    <property type="entry name" value="Carboxypeptidase-like, regulatory domain"/>
    <property type="match status" value="1"/>
</dbReference>
<name>A0A2X4PXY4_9PORP</name>
<evidence type="ECO:0000259" key="2">
    <source>
        <dbReference type="Pfam" id="PF07715"/>
    </source>
</evidence>
<keyword evidence="1" id="KW-1134">Transmembrane beta strand</keyword>
<dbReference type="GO" id="GO:0009279">
    <property type="term" value="C:cell outer membrane"/>
    <property type="evidence" value="ECO:0007669"/>
    <property type="project" value="UniProtKB-SubCell"/>
</dbReference>